<proteinExistence type="predicted"/>
<sequence>MDKVAASRIARTSKNAAWIKRAQAAAERNEARKEAEEEKRKQENQQHGKAS</sequence>
<dbReference type="GeneID" id="20349156"/>
<keyword evidence="4" id="KW-1185">Reference proteome</keyword>
<evidence type="ECO:0000256" key="1">
    <source>
        <dbReference type="SAM" id="MobiDB-lite"/>
    </source>
</evidence>
<dbReference type="RefSeq" id="XP_009224804.1">
    <property type="nucleotide sequence ID" value="XM_009226540.1"/>
</dbReference>
<dbReference type="EMBL" id="GL385398">
    <property type="protein sequence ID" value="EJT74860.1"/>
    <property type="molecule type" value="Genomic_DNA"/>
</dbReference>
<organism evidence="2">
    <name type="scientific">Gaeumannomyces tritici (strain R3-111a-1)</name>
    <name type="common">Wheat and barley take-all root rot fungus</name>
    <name type="synonym">Gaeumannomyces graminis var. tritici</name>
    <dbReference type="NCBI Taxonomy" id="644352"/>
    <lineage>
        <taxon>Eukaryota</taxon>
        <taxon>Fungi</taxon>
        <taxon>Dikarya</taxon>
        <taxon>Ascomycota</taxon>
        <taxon>Pezizomycotina</taxon>
        <taxon>Sordariomycetes</taxon>
        <taxon>Sordariomycetidae</taxon>
        <taxon>Magnaporthales</taxon>
        <taxon>Magnaporthaceae</taxon>
        <taxon>Gaeumannomyces</taxon>
    </lineage>
</organism>
<dbReference type="VEuPathDB" id="FungiDB:GGTG_08698"/>
<gene>
    <name evidence="3" type="primary">20349156</name>
    <name evidence="2" type="ORF">GGTG_08698</name>
</gene>
<reference evidence="3" key="5">
    <citation type="submission" date="2018-04" db="UniProtKB">
        <authorList>
            <consortium name="EnsemblFungi"/>
        </authorList>
    </citation>
    <scope>IDENTIFICATION</scope>
    <source>
        <strain evidence="3">R3-111a-1</strain>
    </source>
</reference>
<evidence type="ECO:0000313" key="3">
    <source>
        <dbReference type="EnsemblFungi" id="EJT74860"/>
    </source>
</evidence>
<accession>J3P5A9</accession>
<evidence type="ECO:0000313" key="2">
    <source>
        <dbReference type="EMBL" id="EJT74860.1"/>
    </source>
</evidence>
<evidence type="ECO:0000313" key="4">
    <source>
        <dbReference type="Proteomes" id="UP000006039"/>
    </source>
</evidence>
<reference evidence="2" key="2">
    <citation type="submission" date="2010-07" db="EMBL/GenBank/DDBJ databases">
        <authorList>
            <consortium name="The Broad Institute Genome Sequencing Platform"/>
            <consortium name="Broad Institute Genome Sequencing Center for Infectious Disease"/>
            <person name="Ma L.-J."/>
            <person name="Dead R."/>
            <person name="Young S."/>
            <person name="Zeng Q."/>
            <person name="Koehrsen M."/>
            <person name="Alvarado L."/>
            <person name="Berlin A."/>
            <person name="Chapman S.B."/>
            <person name="Chen Z."/>
            <person name="Freedman E."/>
            <person name="Gellesch M."/>
            <person name="Goldberg J."/>
            <person name="Griggs A."/>
            <person name="Gujja S."/>
            <person name="Heilman E.R."/>
            <person name="Heiman D."/>
            <person name="Hepburn T."/>
            <person name="Howarth C."/>
            <person name="Jen D."/>
            <person name="Larson L."/>
            <person name="Mehta T."/>
            <person name="Neiman D."/>
            <person name="Pearson M."/>
            <person name="Roberts A."/>
            <person name="Saif S."/>
            <person name="Shea T."/>
            <person name="Shenoy N."/>
            <person name="Sisk P."/>
            <person name="Stolte C."/>
            <person name="Sykes S."/>
            <person name="Walk T."/>
            <person name="White J."/>
            <person name="Yandava C."/>
            <person name="Haas B."/>
            <person name="Nusbaum C."/>
            <person name="Birren B."/>
        </authorList>
    </citation>
    <scope>NUCLEOTIDE SEQUENCE</scope>
    <source>
        <strain evidence="2">R3-111a-1</strain>
    </source>
</reference>
<name>J3P5A9_GAET3</name>
<dbReference type="EnsemblFungi" id="EJT74860">
    <property type="protein sequence ID" value="EJT74860"/>
    <property type="gene ID" value="GGTG_08698"/>
</dbReference>
<reference evidence="3" key="4">
    <citation type="journal article" date="2015" name="G3 (Bethesda)">
        <title>Genome sequences of three phytopathogenic species of the Magnaporthaceae family of fungi.</title>
        <authorList>
            <person name="Okagaki L.H."/>
            <person name="Nunes C.C."/>
            <person name="Sailsbery J."/>
            <person name="Clay B."/>
            <person name="Brown D."/>
            <person name="John T."/>
            <person name="Oh Y."/>
            <person name="Young N."/>
            <person name="Fitzgerald M."/>
            <person name="Haas B.J."/>
            <person name="Zeng Q."/>
            <person name="Young S."/>
            <person name="Adiconis X."/>
            <person name="Fan L."/>
            <person name="Levin J.Z."/>
            <person name="Mitchell T.K."/>
            <person name="Okubara P.A."/>
            <person name="Farman M.L."/>
            <person name="Kohn L.M."/>
            <person name="Birren B."/>
            <person name="Ma L.-J."/>
            <person name="Dean R.A."/>
        </authorList>
    </citation>
    <scope>NUCLEOTIDE SEQUENCE</scope>
    <source>
        <strain evidence="3">R3-111a-1</strain>
    </source>
</reference>
<protein>
    <submittedName>
        <fullName evidence="2 3">Uncharacterized protein</fullName>
    </submittedName>
</protein>
<dbReference type="Proteomes" id="UP000006039">
    <property type="component" value="Unassembled WGS sequence"/>
</dbReference>
<feature type="compositionally biased region" description="Basic and acidic residues" evidence="1">
    <location>
        <begin position="27"/>
        <end position="51"/>
    </location>
</feature>
<reference evidence="4" key="1">
    <citation type="submission" date="2010-07" db="EMBL/GenBank/DDBJ databases">
        <title>The genome sequence of Gaeumannomyces graminis var. tritici strain R3-111a-1.</title>
        <authorList>
            <consortium name="The Broad Institute Genome Sequencing Platform"/>
            <person name="Ma L.-J."/>
            <person name="Dead R."/>
            <person name="Young S."/>
            <person name="Zeng Q."/>
            <person name="Koehrsen M."/>
            <person name="Alvarado L."/>
            <person name="Berlin A."/>
            <person name="Chapman S.B."/>
            <person name="Chen Z."/>
            <person name="Freedman E."/>
            <person name="Gellesch M."/>
            <person name="Goldberg J."/>
            <person name="Griggs A."/>
            <person name="Gujja S."/>
            <person name="Heilman E.R."/>
            <person name="Heiman D."/>
            <person name="Hepburn T."/>
            <person name="Howarth C."/>
            <person name="Jen D."/>
            <person name="Larson L."/>
            <person name="Mehta T."/>
            <person name="Neiman D."/>
            <person name="Pearson M."/>
            <person name="Roberts A."/>
            <person name="Saif S."/>
            <person name="Shea T."/>
            <person name="Shenoy N."/>
            <person name="Sisk P."/>
            <person name="Stolte C."/>
            <person name="Sykes S."/>
            <person name="Walk T."/>
            <person name="White J."/>
            <person name="Yandava C."/>
            <person name="Haas B."/>
            <person name="Nusbaum C."/>
            <person name="Birren B."/>
        </authorList>
    </citation>
    <scope>NUCLEOTIDE SEQUENCE [LARGE SCALE GENOMIC DNA]</scope>
    <source>
        <strain evidence="4">R3-111a-1</strain>
    </source>
</reference>
<dbReference type="AlphaFoldDB" id="J3P5A9"/>
<reference evidence="2" key="3">
    <citation type="submission" date="2010-09" db="EMBL/GenBank/DDBJ databases">
        <title>Annotation of Gaeumannomyces graminis var. tritici R3-111a-1.</title>
        <authorList>
            <consortium name="The Broad Institute Genome Sequencing Platform"/>
            <person name="Ma L.-J."/>
            <person name="Dead R."/>
            <person name="Young S.K."/>
            <person name="Zeng Q."/>
            <person name="Gargeya S."/>
            <person name="Fitzgerald M."/>
            <person name="Haas B."/>
            <person name="Abouelleil A."/>
            <person name="Alvarado L."/>
            <person name="Arachchi H.M."/>
            <person name="Berlin A."/>
            <person name="Brown A."/>
            <person name="Chapman S.B."/>
            <person name="Chen Z."/>
            <person name="Dunbar C."/>
            <person name="Freedman E."/>
            <person name="Gearin G."/>
            <person name="Gellesch M."/>
            <person name="Goldberg J."/>
            <person name="Griggs A."/>
            <person name="Gujja S."/>
            <person name="Heiman D."/>
            <person name="Howarth C."/>
            <person name="Larson L."/>
            <person name="Lui A."/>
            <person name="MacDonald P.J.P."/>
            <person name="Mehta T."/>
            <person name="Montmayeur A."/>
            <person name="Murphy C."/>
            <person name="Neiman D."/>
            <person name="Pearson M."/>
            <person name="Priest M."/>
            <person name="Roberts A."/>
            <person name="Saif S."/>
            <person name="Shea T."/>
            <person name="Shenoy N."/>
            <person name="Sisk P."/>
            <person name="Stolte C."/>
            <person name="Sykes S."/>
            <person name="Yandava C."/>
            <person name="Wortman J."/>
            <person name="Nusbaum C."/>
            <person name="Birren B."/>
        </authorList>
    </citation>
    <scope>NUCLEOTIDE SEQUENCE</scope>
    <source>
        <strain evidence="2">R3-111a-1</strain>
    </source>
</reference>
<dbReference type="HOGENOM" id="CLU_210547_0_0_1"/>
<feature type="region of interest" description="Disordered" evidence="1">
    <location>
        <begin position="1"/>
        <end position="51"/>
    </location>
</feature>